<proteinExistence type="predicted"/>
<dbReference type="EMBL" id="JBHTON010000003">
    <property type="protein sequence ID" value="MFD1483859.1"/>
    <property type="molecule type" value="Genomic_DNA"/>
</dbReference>
<reference evidence="4" key="1">
    <citation type="journal article" date="2019" name="Int. J. Syst. Evol. Microbiol.">
        <title>The Global Catalogue of Microorganisms (GCM) 10K type strain sequencing project: providing services to taxonomists for standard genome sequencing and annotation.</title>
        <authorList>
            <consortium name="The Broad Institute Genomics Platform"/>
            <consortium name="The Broad Institute Genome Sequencing Center for Infectious Disease"/>
            <person name="Wu L."/>
            <person name="Ma J."/>
        </authorList>
    </citation>
    <scope>NUCLEOTIDE SEQUENCE [LARGE SCALE GENOMIC DNA]</scope>
    <source>
        <strain evidence="4">CCM 8903</strain>
    </source>
</reference>
<name>A0ABW4E4V3_9LACO</name>
<evidence type="ECO:0000313" key="4">
    <source>
        <dbReference type="Proteomes" id="UP001597252"/>
    </source>
</evidence>
<feature type="domain" description="VanZ-like" evidence="2">
    <location>
        <begin position="11"/>
        <end position="157"/>
    </location>
</feature>
<dbReference type="NCBIfam" id="NF037970">
    <property type="entry name" value="vanZ_1"/>
    <property type="match status" value="1"/>
</dbReference>
<dbReference type="PIRSF" id="PIRSF019083">
    <property type="entry name" value="UCP019083_VanZ"/>
    <property type="match status" value="1"/>
</dbReference>
<dbReference type="Proteomes" id="UP001597252">
    <property type="component" value="Unassembled WGS sequence"/>
</dbReference>
<dbReference type="Pfam" id="PF04892">
    <property type="entry name" value="VanZ"/>
    <property type="match status" value="1"/>
</dbReference>
<feature type="transmembrane region" description="Helical" evidence="1">
    <location>
        <begin position="81"/>
        <end position="98"/>
    </location>
</feature>
<comment type="caution">
    <text evidence="3">The sequence shown here is derived from an EMBL/GenBank/DDBJ whole genome shotgun (WGS) entry which is preliminary data.</text>
</comment>
<gene>
    <name evidence="3" type="ORF">ACFQ5J_01170</name>
</gene>
<evidence type="ECO:0000259" key="2">
    <source>
        <dbReference type="Pfam" id="PF04892"/>
    </source>
</evidence>
<dbReference type="RefSeq" id="WP_125748834.1">
    <property type="nucleotide sequence ID" value="NZ_JBHTON010000003.1"/>
</dbReference>
<dbReference type="InterPro" id="IPR006976">
    <property type="entry name" value="VanZ-like"/>
</dbReference>
<accession>A0ABW4E4V3</accession>
<protein>
    <submittedName>
        <fullName evidence="3">VanZ family protein</fullName>
    </submittedName>
</protein>
<keyword evidence="1" id="KW-1133">Transmembrane helix</keyword>
<feature type="transmembrane region" description="Helical" evidence="1">
    <location>
        <begin position="142"/>
        <end position="161"/>
    </location>
</feature>
<feature type="transmembrane region" description="Helical" evidence="1">
    <location>
        <begin position="105"/>
        <end position="122"/>
    </location>
</feature>
<keyword evidence="1" id="KW-0812">Transmembrane</keyword>
<dbReference type="InterPro" id="IPR016747">
    <property type="entry name" value="Phosphotransbutyrylase"/>
</dbReference>
<evidence type="ECO:0000256" key="1">
    <source>
        <dbReference type="SAM" id="Phobius"/>
    </source>
</evidence>
<sequence>MKTFMQRYGWLLLALVVIATLFVSSSMTYQQQTSVPWLERYFSNKPFEAQISRLHFTYAGDVVSVHAIGYYHVVEFFMRKAAHVSTYFLIGIFATLGLRQYVKPTWLRTVLTVLSIAGLAALDEFHQMLTGDRQPTFDDVALDTVAALVAIVIVLIVQAFWRRKRR</sequence>
<evidence type="ECO:0000313" key="3">
    <source>
        <dbReference type="EMBL" id="MFD1483859.1"/>
    </source>
</evidence>
<keyword evidence="4" id="KW-1185">Reference proteome</keyword>
<organism evidence="3 4">
    <name type="scientific">Lacticaseibacillus baoqingensis</name>
    <dbReference type="NCBI Taxonomy" id="2486013"/>
    <lineage>
        <taxon>Bacteria</taxon>
        <taxon>Bacillati</taxon>
        <taxon>Bacillota</taxon>
        <taxon>Bacilli</taxon>
        <taxon>Lactobacillales</taxon>
        <taxon>Lactobacillaceae</taxon>
        <taxon>Lacticaseibacillus</taxon>
    </lineage>
</organism>
<keyword evidence="1" id="KW-0472">Membrane</keyword>